<dbReference type="Proteomes" id="UP000008022">
    <property type="component" value="Unassembled WGS sequence"/>
</dbReference>
<feature type="compositionally biased region" description="Pro residues" evidence="15">
    <location>
        <begin position="306"/>
        <end position="317"/>
    </location>
</feature>
<dbReference type="InterPro" id="IPR010399">
    <property type="entry name" value="Tify_dom"/>
</dbReference>
<dbReference type="PANTHER" id="PTHR45883">
    <property type="entry name" value="HSC70-INTERACTING PROTEIN"/>
    <property type="match status" value="1"/>
</dbReference>
<keyword evidence="5" id="KW-1184">Jasmonic acid signaling pathway</keyword>
<evidence type="ECO:0000256" key="13">
    <source>
        <dbReference type="ARBA" id="ARBA00076793"/>
    </source>
</evidence>
<name>A0A0E0QR64_ORYRU</name>
<dbReference type="GO" id="GO:0006950">
    <property type="term" value="P:response to stress"/>
    <property type="evidence" value="ECO:0007669"/>
    <property type="project" value="UniProtKB-ARBA"/>
</dbReference>
<feature type="compositionally biased region" description="Polar residues" evidence="15">
    <location>
        <begin position="283"/>
        <end position="302"/>
    </location>
</feature>
<dbReference type="EnsemblPlants" id="ORUFI09G10340.1">
    <property type="protein sequence ID" value="ORUFI09G10340.1"/>
    <property type="gene ID" value="ORUFI09G10340"/>
</dbReference>
<dbReference type="eggNOG" id="KOG0907">
    <property type="taxonomic scope" value="Eukaryota"/>
</dbReference>
<feature type="region of interest" description="Disordered" evidence="15">
    <location>
        <begin position="1023"/>
        <end position="1233"/>
    </location>
</feature>
<evidence type="ECO:0000256" key="2">
    <source>
        <dbReference type="ARBA" id="ARBA00022448"/>
    </source>
</evidence>
<evidence type="ECO:0000256" key="15">
    <source>
        <dbReference type="SAM" id="MobiDB-lite"/>
    </source>
</evidence>
<dbReference type="InterPro" id="IPR011990">
    <property type="entry name" value="TPR-like_helical_dom_sf"/>
</dbReference>
<feature type="compositionally biased region" description="Basic and acidic residues" evidence="15">
    <location>
        <begin position="1166"/>
        <end position="1201"/>
    </location>
</feature>
<feature type="region of interest" description="Disordered" evidence="15">
    <location>
        <begin position="414"/>
        <end position="443"/>
    </location>
</feature>
<dbReference type="Gene3D" id="1.25.40.10">
    <property type="entry name" value="Tetratricopeptide repeat domain"/>
    <property type="match status" value="1"/>
</dbReference>
<comment type="similarity">
    <text evidence="1">Belongs to the thioredoxin family.</text>
</comment>
<feature type="compositionally biased region" description="Basic residues" evidence="15">
    <location>
        <begin position="1202"/>
        <end position="1219"/>
    </location>
</feature>
<evidence type="ECO:0000256" key="7">
    <source>
        <dbReference type="ARBA" id="ARBA00022982"/>
    </source>
</evidence>
<feature type="compositionally biased region" description="Acidic residues" evidence="15">
    <location>
        <begin position="1152"/>
        <end position="1164"/>
    </location>
</feature>
<evidence type="ECO:0000259" key="16">
    <source>
        <dbReference type="PROSITE" id="PS51320"/>
    </source>
</evidence>
<reference evidence="18" key="2">
    <citation type="submission" date="2015-06" db="UniProtKB">
        <authorList>
            <consortium name="EnsemblPlants"/>
        </authorList>
    </citation>
    <scope>IDENTIFICATION</scope>
</reference>
<keyword evidence="2" id="KW-0813">Transport</keyword>
<feature type="region of interest" description="Disordered" evidence="15">
    <location>
        <begin position="283"/>
        <end position="319"/>
    </location>
</feature>
<keyword evidence="19" id="KW-1185">Reference proteome</keyword>
<dbReference type="InterPro" id="IPR036249">
    <property type="entry name" value="Thioredoxin-like_sf"/>
</dbReference>
<feature type="compositionally biased region" description="Basic and acidic residues" evidence="15">
    <location>
        <begin position="1094"/>
        <end position="1112"/>
    </location>
</feature>
<dbReference type="FunFam" id="1.25.40.10:FF:000112">
    <property type="entry name" value="FAM10 family protein"/>
    <property type="match status" value="1"/>
</dbReference>
<dbReference type="Gene3D" id="3.40.30.10">
    <property type="entry name" value="Glutaredoxin"/>
    <property type="match status" value="1"/>
</dbReference>
<dbReference type="SMART" id="SM00028">
    <property type="entry name" value="TPR"/>
    <property type="match status" value="3"/>
</dbReference>
<feature type="compositionally biased region" description="Acidic residues" evidence="15">
    <location>
        <begin position="571"/>
        <end position="580"/>
    </location>
</feature>
<dbReference type="SUPFAM" id="SSF48452">
    <property type="entry name" value="TPR-like"/>
    <property type="match status" value="1"/>
</dbReference>
<keyword evidence="10" id="KW-0804">Transcription</keyword>
<feature type="region of interest" description="Disordered" evidence="15">
    <location>
        <begin position="623"/>
        <end position="642"/>
    </location>
</feature>
<feature type="compositionally biased region" description="Basic and acidic residues" evidence="15">
    <location>
        <begin position="584"/>
        <end position="598"/>
    </location>
</feature>
<dbReference type="FunFam" id="3.40.30.10:FF:000240">
    <property type="entry name" value="TPR repeat-containing thioredoxin TDX"/>
    <property type="match status" value="1"/>
</dbReference>
<dbReference type="STRING" id="4529.A0A0E0QR64"/>
<dbReference type="Gramene" id="ORUFI09G10340.1">
    <property type="protein sequence ID" value="ORUFI09G10340.1"/>
    <property type="gene ID" value="ORUFI09G10340"/>
</dbReference>
<dbReference type="PROSITE" id="PS51352">
    <property type="entry name" value="THIOREDOXIN_2"/>
    <property type="match status" value="1"/>
</dbReference>
<dbReference type="InterPro" id="IPR019734">
    <property type="entry name" value="TPR_rpt"/>
</dbReference>
<dbReference type="InterPro" id="IPR018467">
    <property type="entry name" value="CCT_CS"/>
</dbReference>
<feature type="compositionally biased region" description="Low complexity" evidence="15">
    <location>
        <begin position="1222"/>
        <end position="1233"/>
    </location>
</feature>
<dbReference type="GO" id="GO:0030544">
    <property type="term" value="F:Hsp70 protein binding"/>
    <property type="evidence" value="ECO:0007669"/>
    <property type="project" value="TreeGrafter"/>
</dbReference>
<feature type="compositionally biased region" description="Acidic residues" evidence="15">
    <location>
        <begin position="1079"/>
        <end position="1088"/>
    </location>
</feature>
<dbReference type="Pfam" id="PF09425">
    <property type="entry name" value="Jas_motif"/>
    <property type="match status" value="1"/>
</dbReference>
<accession>A0A0E0QR64</accession>
<dbReference type="GO" id="GO:0016667">
    <property type="term" value="F:oxidoreductase activity, acting on a sulfur group of donors"/>
    <property type="evidence" value="ECO:0007669"/>
    <property type="project" value="UniProtKB-ARBA"/>
</dbReference>
<feature type="compositionally biased region" description="Gly residues" evidence="15">
    <location>
        <begin position="418"/>
        <end position="438"/>
    </location>
</feature>
<evidence type="ECO:0000256" key="1">
    <source>
        <dbReference type="ARBA" id="ARBA00008987"/>
    </source>
</evidence>
<dbReference type="SMART" id="SM00979">
    <property type="entry name" value="TIFY"/>
    <property type="match status" value="1"/>
</dbReference>
<keyword evidence="14" id="KW-0175">Coiled coil</keyword>
<keyword evidence="4" id="KW-0802">TPR repeat</keyword>
<feature type="region of interest" description="Disordered" evidence="15">
    <location>
        <begin position="1"/>
        <end position="25"/>
    </location>
</feature>
<evidence type="ECO:0000256" key="3">
    <source>
        <dbReference type="ARBA" id="ARBA00022737"/>
    </source>
</evidence>
<feature type="compositionally biased region" description="Polar residues" evidence="15">
    <location>
        <begin position="366"/>
        <end position="384"/>
    </location>
</feature>
<dbReference type="SUPFAM" id="SSF52833">
    <property type="entry name" value="Thioredoxin-like"/>
    <property type="match status" value="1"/>
</dbReference>
<evidence type="ECO:0000256" key="14">
    <source>
        <dbReference type="SAM" id="Coils"/>
    </source>
</evidence>
<keyword evidence="9" id="KW-1015">Disulfide bond</keyword>
<evidence type="ECO:0000256" key="6">
    <source>
        <dbReference type="ARBA" id="ARBA00022843"/>
    </source>
</evidence>
<dbReference type="Pfam" id="PF00085">
    <property type="entry name" value="Thioredoxin"/>
    <property type="match status" value="1"/>
</dbReference>
<keyword evidence="7" id="KW-0249">Electron transport</keyword>
<feature type="compositionally biased region" description="Acidic residues" evidence="15">
    <location>
        <begin position="1038"/>
        <end position="1047"/>
    </location>
</feature>
<feature type="domain" description="Tify" evidence="16">
    <location>
        <begin position="187"/>
        <end position="222"/>
    </location>
</feature>
<keyword evidence="11" id="KW-0676">Redox-active center</keyword>
<dbReference type="eggNOG" id="KOG1308">
    <property type="taxonomic scope" value="Eukaryota"/>
</dbReference>
<evidence type="ECO:0000256" key="8">
    <source>
        <dbReference type="ARBA" id="ARBA00023015"/>
    </source>
</evidence>
<dbReference type="GO" id="GO:0000118">
    <property type="term" value="C:histone deacetylase complex"/>
    <property type="evidence" value="ECO:0007669"/>
    <property type="project" value="TreeGrafter"/>
</dbReference>
<organism evidence="18 19">
    <name type="scientific">Oryza rufipogon</name>
    <name type="common">Brownbeard rice</name>
    <name type="synonym">Asian wild rice</name>
    <dbReference type="NCBI Taxonomy" id="4529"/>
    <lineage>
        <taxon>Eukaryota</taxon>
        <taxon>Viridiplantae</taxon>
        <taxon>Streptophyta</taxon>
        <taxon>Embryophyta</taxon>
        <taxon>Tracheophyta</taxon>
        <taxon>Spermatophyta</taxon>
        <taxon>Magnoliopsida</taxon>
        <taxon>Liliopsida</taxon>
        <taxon>Poales</taxon>
        <taxon>Poaceae</taxon>
        <taxon>BOP clade</taxon>
        <taxon>Oryzoideae</taxon>
        <taxon>Oryzeae</taxon>
        <taxon>Oryzinae</taxon>
        <taxon>Oryza</taxon>
    </lineage>
</organism>
<evidence type="ECO:0000256" key="11">
    <source>
        <dbReference type="ARBA" id="ARBA00023284"/>
    </source>
</evidence>
<feature type="coiled-coil region" evidence="14">
    <location>
        <begin position="797"/>
        <end position="826"/>
    </location>
</feature>
<proteinExistence type="inferred from homology"/>
<keyword evidence="8" id="KW-0805">Transcription regulation</keyword>
<dbReference type="Pfam" id="PF06200">
    <property type="entry name" value="tify"/>
    <property type="match status" value="1"/>
</dbReference>
<keyword evidence="6" id="KW-0832">Ubl conjugation</keyword>
<evidence type="ECO:0000256" key="4">
    <source>
        <dbReference type="ARBA" id="ARBA00022803"/>
    </source>
</evidence>
<feature type="compositionally biased region" description="Basic and acidic residues" evidence="15">
    <location>
        <begin position="1064"/>
        <end position="1073"/>
    </location>
</feature>
<evidence type="ECO:0000256" key="10">
    <source>
        <dbReference type="ARBA" id="ARBA00023163"/>
    </source>
</evidence>
<dbReference type="InterPro" id="IPR013766">
    <property type="entry name" value="Thioredoxin_domain"/>
</dbReference>
<evidence type="ECO:0000313" key="18">
    <source>
        <dbReference type="EnsemblPlants" id="ORUFI09G10340.1"/>
    </source>
</evidence>
<evidence type="ECO:0000313" key="19">
    <source>
        <dbReference type="Proteomes" id="UP000008022"/>
    </source>
</evidence>
<dbReference type="CDD" id="cd02947">
    <property type="entry name" value="TRX_family"/>
    <property type="match status" value="1"/>
</dbReference>
<evidence type="ECO:0000256" key="9">
    <source>
        <dbReference type="ARBA" id="ARBA00023157"/>
    </source>
</evidence>
<protein>
    <recommendedName>
        <fullName evidence="12">TPR repeat-containing thioredoxin TDX</fullName>
    </recommendedName>
    <alternativeName>
        <fullName evidence="13">Tetratricoredoxin</fullName>
    </alternativeName>
</protein>
<dbReference type="PANTHER" id="PTHR45883:SF7">
    <property type="entry name" value="TPR REPEAT-CONTAINING THIOREDOXIN TDX"/>
    <property type="match status" value="1"/>
</dbReference>
<feature type="region of interest" description="Disordered" evidence="15">
    <location>
        <begin position="356"/>
        <end position="384"/>
    </location>
</feature>
<keyword evidence="3" id="KW-0677">Repeat</keyword>
<evidence type="ECO:0000256" key="12">
    <source>
        <dbReference type="ARBA" id="ARBA00074081"/>
    </source>
</evidence>
<evidence type="ECO:0000256" key="5">
    <source>
        <dbReference type="ARBA" id="ARBA00022819"/>
    </source>
</evidence>
<sequence length="1396" mass="148729">MERDFLGAIGKDEEQRRHAEERKESDYFGAGGGAAAAAMDWSFASRAALMSFRSSSSAAAAAAREETRELAFPHFSALDGAKMQQASHVLARQKSFGAESHGIPQYAAAAAVHGAHRGQPPHVLNGARVIPASSPFNPNNPMFRVQSSPNLPNAVGAGGGAFKQPPFAMGNAVAGSTVGVYGTRDMPKAKAAQLTIFYAGSVNVFNNVSPEKAQELMFLASRGSLPSAPTTVARMPEAHVFPPAKVTVPEVSPTKPMMLQKPQLVSSPVPAISKPISVVSQATSLPRSASSSNVDSNVTKSSGPLVVPPTSLPPPAQPETLATTTAAAIMPRAVPQARKASLARFLEKRKERVTTVAPYPLAKSPLESSDTMGSANDNKSSCTDIALSSNRDESLSLGQPRTISFCEESPMATAAGAAAGGQSGGGEPPGVEVVGGGRGRAEQRRPWGLVRGRRSGGGLGEQRVGAGVEAALGTGAGAEADLGRGHRRGDLGGRRVGAGVAASLLSGNAPCCLAPKPDDASISQSDMIIGFASRNKTELLCFSLHEDDGLVELLWCNGHVIMQSGAAEAAEAGEDGDDGGAGEGKAEQRRRQEDRSKAVDMATAGASSFEDEIMESDIELEGEAVEPDNDPPQKMGDPSVEVSDEKRDQAQLCKNKGVDAFSEGKVYLPVLIEISHYNKMNCVILCNKHFSISGKLDEAIEHLTEAIVLNPTSAIAYATRAVIFVKSKKPNAAIRDADAALKINPDSAKGYKSRGMAKAMLGKWEEAAQDLRMAAKLDYDEEIGAELKKVEPNVLKIEEHRKKYERLRKERDIKKAEMEKQRKHAEEVSAASAALKDGDVIAIHSSSELDTKLKAASSLSRLVVLYFTAAWCGPCRFIGPVCKSLAEKHRNVVFLKVDIDELNSVAYRWNVSSVPSFFFVRNGKEIDKVVEPQDNIEEEAIEDTPCKQDGNINPDAVNGDVQCGEHVLPHQRARRVAGVELPPEAAGLEPPERPRREVGAVAGVAPAPLELAHQQRLERVLDRGGVVQPPPPHRDERPLEEEAAGEEEERRRRDDDGVAGDVAGDERRDEHDVGVGGDEGGEEDDPEVEQAALHPEHQLGDHGEGEPLHGEEGEVDDEGGDDVGRRPVGVVRPLPDEDEPLLDEGWHGVVGGEEDEADGEDVEVEQPVHRRDVAGAEAAEHGGEDDRHRREHHLPREEQLRRAHHVEHRAPRQHRHLPRPRSSSGASSGGSRSSSYSWYVGSSGLNTGTCGDGGGGGRRCGLFCGVGVIVTARPRWKLDTGVLAGVHVGRRCGVLPNCDASLGWYPEAGPPACIGVCNFLSSELSKSSSSSSPPPSTLYDDSKLEKVLPLAAPLLRENWLLLSWICLNCTDFWCGVLGVLGTGVFAAPSGFVPSLW</sequence>
<evidence type="ECO:0000259" key="17">
    <source>
        <dbReference type="PROSITE" id="PS51352"/>
    </source>
</evidence>
<feature type="domain" description="Thioredoxin" evidence="17">
    <location>
        <begin position="819"/>
        <end position="946"/>
    </location>
</feature>
<reference evidence="19" key="1">
    <citation type="submission" date="2013-06" db="EMBL/GenBank/DDBJ databases">
        <authorList>
            <person name="Zhao Q."/>
        </authorList>
    </citation>
    <scope>NUCLEOTIDE SEQUENCE</scope>
    <source>
        <strain evidence="19">cv. W1943</strain>
    </source>
</reference>
<dbReference type="PROSITE" id="PS51320">
    <property type="entry name" value="TIFY"/>
    <property type="match status" value="1"/>
</dbReference>
<feature type="region of interest" description="Disordered" evidence="15">
    <location>
        <begin position="568"/>
        <end position="612"/>
    </location>
</feature>